<dbReference type="SUPFAM" id="SSF55874">
    <property type="entry name" value="ATPase domain of HSP90 chaperone/DNA topoisomerase II/histidine kinase"/>
    <property type="match status" value="1"/>
</dbReference>
<feature type="transmembrane region" description="Helical" evidence="11">
    <location>
        <begin position="87"/>
        <end position="112"/>
    </location>
</feature>
<keyword evidence="2" id="KW-1003">Cell membrane</keyword>
<feature type="transmembrane region" description="Helical" evidence="11">
    <location>
        <begin position="185"/>
        <end position="205"/>
    </location>
</feature>
<evidence type="ECO:0000256" key="9">
    <source>
        <dbReference type="ARBA" id="ARBA00023012"/>
    </source>
</evidence>
<dbReference type="PANTHER" id="PTHR34220">
    <property type="entry name" value="SENSOR HISTIDINE KINASE YPDA"/>
    <property type="match status" value="1"/>
</dbReference>
<dbReference type="GO" id="GO:0000155">
    <property type="term" value="F:phosphorelay sensor kinase activity"/>
    <property type="evidence" value="ECO:0007669"/>
    <property type="project" value="InterPro"/>
</dbReference>
<evidence type="ECO:0000313" key="16">
    <source>
        <dbReference type="Proteomes" id="UP001179600"/>
    </source>
</evidence>
<organism evidence="15 16">
    <name type="scientific">Vagococcus lutrae</name>
    <dbReference type="NCBI Taxonomy" id="81947"/>
    <lineage>
        <taxon>Bacteria</taxon>
        <taxon>Bacillati</taxon>
        <taxon>Bacillota</taxon>
        <taxon>Bacilli</taxon>
        <taxon>Lactobacillales</taxon>
        <taxon>Enterococcaceae</taxon>
        <taxon>Vagococcus</taxon>
    </lineage>
</organism>
<name>A0AAE9XJU9_9ENTE</name>
<evidence type="ECO:0000259" key="12">
    <source>
        <dbReference type="Pfam" id="PF02518"/>
    </source>
</evidence>
<dbReference type="GO" id="GO:0005886">
    <property type="term" value="C:plasma membrane"/>
    <property type="evidence" value="ECO:0007669"/>
    <property type="project" value="UniProtKB-SubCell"/>
</dbReference>
<feature type="transmembrane region" description="Helical" evidence="11">
    <location>
        <begin position="151"/>
        <end position="173"/>
    </location>
</feature>
<dbReference type="RefSeq" id="WP_023605397.1">
    <property type="nucleotide sequence ID" value="NZ_CP081833.1"/>
</dbReference>
<dbReference type="InterPro" id="IPR010559">
    <property type="entry name" value="Sig_transdc_His_kin_internal"/>
</dbReference>
<evidence type="ECO:0000256" key="4">
    <source>
        <dbReference type="ARBA" id="ARBA00022692"/>
    </source>
</evidence>
<keyword evidence="7" id="KW-0067">ATP-binding</keyword>
<dbReference type="GO" id="GO:0071555">
    <property type="term" value="P:cell wall organization"/>
    <property type="evidence" value="ECO:0007669"/>
    <property type="project" value="InterPro"/>
</dbReference>
<sequence>MLNLAILMLERGGLIIILAYLLMNISYFREQMKQRQRWQTQVMLMIVFGIFAVISNYRGIEIMNNVPVFSNPSLTLSSKSALANTRVLTISIAGLVGGPIVSMVVAIIAAIVRYFQGGNQAFIYVLSSLLIGASAGWFGKPSLKENEFPKVTYAMLVGMLMECVQMACILTFSRPFEHGIDLVKFISIPMILVNTVGTGIFLSIIRSSLQLEEQAKAVQTSDVLGLANATLPYFRSGFNRDSCESVAKVFIEKMDVAGVQLDNGECVLAFEGNEHILARYAESSKDCTRIVDDAWQAEEALLQVVLKSEEQSIGHLTLFFEQASDITSADKRLIEGLGTIFSTQITLGQLEAQHKLLQDAEIKSLQAQVNPHFFFNALNTVSALIRVDSEEARRLLLELSHFFRSNLQGTRDVLIPLKQELRQVQAYINLEQARFPNRYVVDFQIEDGLAETLLPPFVIQILVENAFKHAFGTRKENNRIEVSLSHDTQHLLLSVSDNGLGIEDTRLKTLGRQPVSSDLGTGSALENLNRRLVGLFGEVAQLKFETSSLGTTVSCRIPIQKGDM</sequence>
<protein>
    <submittedName>
        <fullName evidence="15">Histidine kinase</fullName>
    </submittedName>
</protein>
<feature type="transmembrane region" description="Helical" evidence="11">
    <location>
        <begin position="121"/>
        <end position="139"/>
    </location>
</feature>
<keyword evidence="10 11" id="KW-0472">Membrane</keyword>
<dbReference type="Pfam" id="PF06580">
    <property type="entry name" value="His_kinase"/>
    <property type="match status" value="1"/>
</dbReference>
<keyword evidence="4 11" id="KW-0812">Transmembrane</keyword>
<evidence type="ECO:0000313" key="15">
    <source>
        <dbReference type="EMBL" id="WCG21955.1"/>
    </source>
</evidence>
<evidence type="ECO:0000259" key="13">
    <source>
        <dbReference type="Pfam" id="PF06580"/>
    </source>
</evidence>
<proteinExistence type="predicted"/>
<evidence type="ECO:0000256" key="2">
    <source>
        <dbReference type="ARBA" id="ARBA00022475"/>
    </source>
</evidence>
<feature type="transmembrane region" description="Helical" evidence="11">
    <location>
        <begin position="12"/>
        <end position="30"/>
    </location>
</feature>
<dbReference type="InterPro" id="IPR003594">
    <property type="entry name" value="HATPase_dom"/>
</dbReference>
<keyword evidence="6 15" id="KW-0418">Kinase</keyword>
<dbReference type="AlphaFoldDB" id="A0AAE9XJU9"/>
<keyword evidence="9" id="KW-0902">Two-component regulatory system</keyword>
<gene>
    <name evidence="15" type="ORF">PML95_06000</name>
</gene>
<dbReference type="Pfam" id="PF07694">
    <property type="entry name" value="5TM-5TMR_LYT"/>
    <property type="match status" value="1"/>
</dbReference>
<feature type="domain" description="Signal transduction histidine kinase internal region" evidence="13">
    <location>
        <begin position="360"/>
        <end position="438"/>
    </location>
</feature>
<evidence type="ECO:0000256" key="7">
    <source>
        <dbReference type="ARBA" id="ARBA00022840"/>
    </source>
</evidence>
<feature type="domain" description="Signal transduction histidine kinase 5TM receptor LytS transmembrane region" evidence="14">
    <location>
        <begin position="26"/>
        <end position="207"/>
    </location>
</feature>
<dbReference type="Pfam" id="PF02518">
    <property type="entry name" value="HATPase_c"/>
    <property type="match status" value="1"/>
</dbReference>
<evidence type="ECO:0000256" key="5">
    <source>
        <dbReference type="ARBA" id="ARBA00022741"/>
    </source>
</evidence>
<keyword evidence="5" id="KW-0547">Nucleotide-binding</keyword>
<accession>A0AAE9XJU9</accession>
<dbReference type="Proteomes" id="UP001179600">
    <property type="component" value="Chromosome"/>
</dbReference>
<dbReference type="Gene3D" id="3.30.565.10">
    <property type="entry name" value="Histidine kinase-like ATPase, C-terminal domain"/>
    <property type="match status" value="1"/>
</dbReference>
<evidence type="ECO:0000259" key="14">
    <source>
        <dbReference type="Pfam" id="PF07694"/>
    </source>
</evidence>
<evidence type="ECO:0000256" key="1">
    <source>
        <dbReference type="ARBA" id="ARBA00004651"/>
    </source>
</evidence>
<comment type="subcellular location">
    <subcellularLocation>
        <location evidence="1">Cell membrane</location>
        <topology evidence="1">Multi-pass membrane protein</topology>
    </subcellularLocation>
</comment>
<feature type="domain" description="Histidine kinase/HSP90-like ATPase" evidence="12">
    <location>
        <begin position="458"/>
        <end position="560"/>
    </location>
</feature>
<dbReference type="EMBL" id="CP116507">
    <property type="protein sequence ID" value="WCG21955.1"/>
    <property type="molecule type" value="Genomic_DNA"/>
</dbReference>
<dbReference type="PANTHER" id="PTHR34220:SF7">
    <property type="entry name" value="SENSOR HISTIDINE KINASE YPDA"/>
    <property type="match status" value="1"/>
</dbReference>
<evidence type="ECO:0000256" key="8">
    <source>
        <dbReference type="ARBA" id="ARBA00022989"/>
    </source>
</evidence>
<evidence type="ECO:0000256" key="6">
    <source>
        <dbReference type="ARBA" id="ARBA00022777"/>
    </source>
</evidence>
<dbReference type="InterPro" id="IPR050640">
    <property type="entry name" value="Bact_2-comp_sensor_kinase"/>
</dbReference>
<dbReference type="InterPro" id="IPR011620">
    <property type="entry name" value="Sig_transdc_His_kinase_LytS_TM"/>
</dbReference>
<evidence type="ECO:0000256" key="10">
    <source>
        <dbReference type="ARBA" id="ARBA00023136"/>
    </source>
</evidence>
<keyword evidence="8 11" id="KW-1133">Transmembrane helix</keyword>
<keyword evidence="3" id="KW-0808">Transferase</keyword>
<dbReference type="InterPro" id="IPR036890">
    <property type="entry name" value="HATPase_C_sf"/>
</dbReference>
<evidence type="ECO:0000256" key="11">
    <source>
        <dbReference type="SAM" id="Phobius"/>
    </source>
</evidence>
<reference evidence="15" key="1">
    <citation type="submission" date="2023-01" db="EMBL/GenBank/DDBJ databases">
        <title>Oxazolidinone resistance genes in florfenicol resistant enterococci from beef cattle and veal calves at slaughter.</title>
        <authorList>
            <person name="Biggel M."/>
        </authorList>
    </citation>
    <scope>NUCLEOTIDE SEQUENCE</scope>
    <source>
        <strain evidence="15">K204-1</strain>
    </source>
</reference>
<feature type="transmembrane region" description="Helical" evidence="11">
    <location>
        <begin position="42"/>
        <end position="60"/>
    </location>
</feature>
<evidence type="ECO:0000256" key="3">
    <source>
        <dbReference type="ARBA" id="ARBA00022679"/>
    </source>
</evidence>
<dbReference type="GO" id="GO:0005524">
    <property type="term" value="F:ATP binding"/>
    <property type="evidence" value="ECO:0007669"/>
    <property type="project" value="UniProtKB-KW"/>
</dbReference>